<evidence type="ECO:0000313" key="1">
    <source>
        <dbReference type="EMBL" id="CCH49200.1"/>
    </source>
</evidence>
<dbReference type="PATRIC" id="fig|879567.3.peg.2084"/>
<reference evidence="2" key="2">
    <citation type="journal article" date="2013" name="Stand. Genomic Sci.">
        <title>Complete genome sequence of Desulfocapsa sulfexigens, a marine deltaproteobacterium specialized in disproportionating inorganic sulfur compounds.</title>
        <authorList>
            <person name="Finster K.W."/>
            <person name="Kjeldsen K.U."/>
            <person name="Kube M."/>
            <person name="Reinhardt R."/>
            <person name="Mussmann M."/>
            <person name="Amann R."/>
            <person name="Schreiber L."/>
        </authorList>
    </citation>
    <scope>NUCLEOTIDE SEQUENCE [LARGE SCALE GENOMIC DNA]</scope>
    <source>
        <strain evidence="2">DSM 10523 / SB164P1</strain>
    </source>
</reference>
<gene>
    <name evidence="1" type="ordered locus">BN4_11965</name>
</gene>
<proteinExistence type="predicted"/>
<accession>M1WM92</accession>
<dbReference type="EMBL" id="FO203427">
    <property type="protein sequence ID" value="CCH49200.1"/>
    <property type="molecule type" value="Genomic_DNA"/>
</dbReference>
<keyword evidence="2" id="KW-1185">Reference proteome</keyword>
<organism evidence="1 2">
    <name type="scientific">Pseudodesulfovibrio piezophilus (strain DSM 21447 / JCM 15486 / C1TLV30)</name>
    <name type="common">Desulfovibrio piezophilus</name>
    <dbReference type="NCBI Taxonomy" id="1322246"/>
    <lineage>
        <taxon>Bacteria</taxon>
        <taxon>Pseudomonadati</taxon>
        <taxon>Thermodesulfobacteriota</taxon>
        <taxon>Desulfovibrionia</taxon>
        <taxon>Desulfovibrionales</taxon>
        <taxon>Desulfovibrionaceae</taxon>
    </lineage>
</organism>
<protein>
    <submittedName>
        <fullName evidence="1">Uncharacterized protein</fullName>
    </submittedName>
</protein>
<dbReference type="STRING" id="1322246.BN4_11965"/>
<dbReference type="AlphaFoldDB" id="M1WM92"/>
<dbReference type="HOGENOM" id="CLU_2478301_0_0_7"/>
<name>M1WM92_PSEP2</name>
<reference evidence="1 2" key="1">
    <citation type="journal article" date="2013" name="PLoS ONE">
        <title>The first genomic and proteomic characterization of a deep-sea sulfate reducer: insights into the piezophilic lifestyle of Desulfovibrio piezophilus.</title>
        <authorList>
            <person name="Pradel N."/>
            <person name="Ji B."/>
            <person name="Gimenez G."/>
            <person name="Talla E."/>
            <person name="Lenoble P."/>
            <person name="Garel M."/>
            <person name="Tamburini C."/>
            <person name="Fourquet P."/>
            <person name="Lebrun R."/>
            <person name="Bertin P."/>
            <person name="Denis Y."/>
            <person name="Pophillat M."/>
            <person name="Barbe V."/>
            <person name="Ollivier B."/>
            <person name="Dolla A."/>
        </authorList>
    </citation>
    <scope>NUCLEOTIDE SEQUENCE [LARGE SCALE GENOMIC DNA]</scope>
    <source>
        <strain evidence="2">DSM 10523 / SB164P1</strain>
    </source>
</reference>
<dbReference type="Proteomes" id="UP000011724">
    <property type="component" value="Chromosome"/>
</dbReference>
<dbReference type="KEGG" id="dpi:BN4_11965"/>
<evidence type="ECO:0000313" key="2">
    <source>
        <dbReference type="Proteomes" id="UP000011724"/>
    </source>
</evidence>
<sequence length="87" mass="9787">MKWKCPFREPLIGKGERRVFRSFVGGCHEIVIVGFCRRDSVGGQGLQVSGLGQRAVHTNLTLNFPKWLLEHMKGLEEVRGDRGISHA</sequence>